<feature type="repeat" description="TPR" evidence="9">
    <location>
        <begin position="159"/>
        <end position="192"/>
    </location>
</feature>
<dbReference type="GO" id="GO:0016020">
    <property type="term" value="C:membrane"/>
    <property type="evidence" value="ECO:0007669"/>
    <property type="project" value="InterPro"/>
</dbReference>
<dbReference type="InterPro" id="IPR050482">
    <property type="entry name" value="Sensor_HK_TwoCompSys"/>
</dbReference>
<evidence type="ECO:0000259" key="13">
    <source>
        <dbReference type="PROSITE" id="PS50109"/>
    </source>
</evidence>
<feature type="chain" id="PRO_5020968655" description="histidine kinase" evidence="12">
    <location>
        <begin position="18"/>
        <end position="745"/>
    </location>
</feature>
<dbReference type="InterPro" id="IPR011990">
    <property type="entry name" value="TPR-like_helical_dom_sf"/>
</dbReference>
<dbReference type="PANTHER" id="PTHR24421">
    <property type="entry name" value="NITRATE/NITRITE SENSOR PROTEIN NARX-RELATED"/>
    <property type="match status" value="1"/>
</dbReference>
<keyword evidence="5" id="KW-0547">Nucleotide-binding</keyword>
<gene>
    <name evidence="14" type="ORF">CLV32_2411</name>
</gene>
<keyword evidence="4" id="KW-0808">Transferase</keyword>
<feature type="domain" description="Histidine kinase" evidence="13">
    <location>
        <begin position="555"/>
        <end position="745"/>
    </location>
</feature>
<dbReference type="SUPFAM" id="SSF55874">
    <property type="entry name" value="ATPase domain of HSP90 chaperone/DNA topoisomerase II/histidine kinase"/>
    <property type="match status" value="1"/>
</dbReference>
<dbReference type="SMART" id="SM00028">
    <property type="entry name" value="TPR"/>
    <property type="match status" value="5"/>
</dbReference>
<comment type="catalytic activity">
    <reaction evidence="1">
        <text>ATP + protein L-histidine = ADP + protein N-phospho-L-histidine.</text>
        <dbReference type="EC" id="2.7.13.3"/>
    </reaction>
</comment>
<evidence type="ECO:0000256" key="3">
    <source>
        <dbReference type="ARBA" id="ARBA00022553"/>
    </source>
</evidence>
<dbReference type="EC" id="2.7.13.3" evidence="2"/>
<dbReference type="InterPro" id="IPR036890">
    <property type="entry name" value="HATPase_C_sf"/>
</dbReference>
<feature type="repeat" description="TPR" evidence="9">
    <location>
        <begin position="79"/>
        <end position="112"/>
    </location>
</feature>
<dbReference type="PROSITE" id="PS50005">
    <property type="entry name" value="TPR"/>
    <property type="match status" value="3"/>
</dbReference>
<dbReference type="GO" id="GO:0046983">
    <property type="term" value="F:protein dimerization activity"/>
    <property type="evidence" value="ECO:0007669"/>
    <property type="project" value="InterPro"/>
</dbReference>
<dbReference type="AlphaFoldDB" id="A0A4R6IHG0"/>
<keyword evidence="11" id="KW-0472">Membrane</keyword>
<feature type="signal peptide" evidence="12">
    <location>
        <begin position="1"/>
        <end position="17"/>
    </location>
</feature>
<feature type="coiled-coil region" evidence="10">
    <location>
        <begin position="412"/>
        <end position="495"/>
    </location>
</feature>
<keyword evidence="8" id="KW-0902">Two-component regulatory system</keyword>
<name>A0A4R6IHG0_9SPHI</name>
<evidence type="ECO:0000256" key="8">
    <source>
        <dbReference type="ARBA" id="ARBA00023012"/>
    </source>
</evidence>
<evidence type="ECO:0000256" key="2">
    <source>
        <dbReference type="ARBA" id="ARBA00012438"/>
    </source>
</evidence>
<keyword evidence="11" id="KW-1133">Transmembrane helix</keyword>
<proteinExistence type="predicted"/>
<dbReference type="PROSITE" id="PS50109">
    <property type="entry name" value="HIS_KIN"/>
    <property type="match status" value="1"/>
</dbReference>
<dbReference type="Pfam" id="PF13181">
    <property type="entry name" value="TPR_8"/>
    <property type="match status" value="1"/>
</dbReference>
<accession>A0A4R6IHG0</accession>
<organism evidence="14 15">
    <name type="scientific">Pedobacter duraquae</name>
    <dbReference type="NCBI Taxonomy" id="425511"/>
    <lineage>
        <taxon>Bacteria</taxon>
        <taxon>Pseudomonadati</taxon>
        <taxon>Bacteroidota</taxon>
        <taxon>Sphingobacteriia</taxon>
        <taxon>Sphingobacteriales</taxon>
        <taxon>Sphingobacteriaceae</taxon>
        <taxon>Pedobacter</taxon>
    </lineage>
</organism>
<evidence type="ECO:0000256" key="1">
    <source>
        <dbReference type="ARBA" id="ARBA00000085"/>
    </source>
</evidence>
<dbReference type="GO" id="GO:0005524">
    <property type="term" value="F:ATP binding"/>
    <property type="evidence" value="ECO:0007669"/>
    <property type="project" value="UniProtKB-KW"/>
</dbReference>
<keyword evidence="3" id="KW-0597">Phosphoprotein</keyword>
<protein>
    <recommendedName>
        <fullName evidence="2">histidine kinase</fullName>
        <ecNumber evidence="2">2.7.13.3</ecNumber>
    </recommendedName>
</protein>
<keyword evidence="9" id="KW-0802">TPR repeat</keyword>
<dbReference type="EMBL" id="SNWM01000003">
    <property type="protein sequence ID" value="TDO21307.1"/>
    <property type="molecule type" value="Genomic_DNA"/>
</dbReference>
<dbReference type="Proteomes" id="UP000295499">
    <property type="component" value="Unassembled WGS sequence"/>
</dbReference>
<dbReference type="InterPro" id="IPR005467">
    <property type="entry name" value="His_kinase_dom"/>
</dbReference>
<dbReference type="RefSeq" id="WP_133555709.1">
    <property type="nucleotide sequence ID" value="NZ_SNWM01000003.1"/>
</dbReference>
<keyword evidence="15" id="KW-1185">Reference proteome</keyword>
<keyword evidence="6" id="KW-0418">Kinase</keyword>
<dbReference type="InterPro" id="IPR003594">
    <property type="entry name" value="HATPase_dom"/>
</dbReference>
<evidence type="ECO:0000256" key="7">
    <source>
        <dbReference type="ARBA" id="ARBA00022840"/>
    </source>
</evidence>
<keyword evidence="10" id="KW-0175">Coiled coil</keyword>
<evidence type="ECO:0000256" key="4">
    <source>
        <dbReference type="ARBA" id="ARBA00022679"/>
    </source>
</evidence>
<keyword evidence="12" id="KW-0732">Signal</keyword>
<dbReference type="SUPFAM" id="SSF48452">
    <property type="entry name" value="TPR-like"/>
    <property type="match status" value="2"/>
</dbReference>
<dbReference type="Gene3D" id="1.20.5.1930">
    <property type="match status" value="1"/>
</dbReference>
<evidence type="ECO:0000256" key="9">
    <source>
        <dbReference type="PROSITE-ProRule" id="PRU00339"/>
    </source>
</evidence>
<keyword evidence="11" id="KW-0812">Transmembrane</keyword>
<dbReference type="Pfam" id="PF07730">
    <property type="entry name" value="HisKA_3"/>
    <property type="match status" value="1"/>
</dbReference>
<evidence type="ECO:0000256" key="10">
    <source>
        <dbReference type="SAM" id="Coils"/>
    </source>
</evidence>
<dbReference type="Gene3D" id="3.30.565.10">
    <property type="entry name" value="Histidine kinase-like ATPase, C-terminal domain"/>
    <property type="match status" value="1"/>
</dbReference>
<dbReference type="GO" id="GO:0000155">
    <property type="term" value="F:phosphorelay sensor kinase activity"/>
    <property type="evidence" value="ECO:0007669"/>
    <property type="project" value="InterPro"/>
</dbReference>
<dbReference type="Pfam" id="PF02518">
    <property type="entry name" value="HATPase_c"/>
    <property type="match status" value="1"/>
</dbReference>
<dbReference type="Gene3D" id="1.25.40.10">
    <property type="entry name" value="Tetratricopeptide repeat domain"/>
    <property type="match status" value="2"/>
</dbReference>
<dbReference type="Pfam" id="PF13424">
    <property type="entry name" value="TPR_12"/>
    <property type="match status" value="1"/>
</dbReference>
<reference evidence="14 15" key="1">
    <citation type="submission" date="2019-03" db="EMBL/GenBank/DDBJ databases">
        <title>Genomic Encyclopedia of Archaeal and Bacterial Type Strains, Phase II (KMG-II): from individual species to whole genera.</title>
        <authorList>
            <person name="Goeker M."/>
        </authorList>
    </citation>
    <scope>NUCLEOTIDE SEQUENCE [LARGE SCALE GENOMIC DNA]</scope>
    <source>
        <strain evidence="14 15">DSM 19034</strain>
    </source>
</reference>
<evidence type="ECO:0000256" key="11">
    <source>
        <dbReference type="SAM" id="Phobius"/>
    </source>
</evidence>
<feature type="transmembrane region" description="Helical" evidence="11">
    <location>
        <begin position="500"/>
        <end position="519"/>
    </location>
</feature>
<evidence type="ECO:0000256" key="12">
    <source>
        <dbReference type="SAM" id="SignalP"/>
    </source>
</evidence>
<evidence type="ECO:0000256" key="5">
    <source>
        <dbReference type="ARBA" id="ARBA00022741"/>
    </source>
</evidence>
<keyword evidence="7" id="KW-0067">ATP-binding</keyword>
<dbReference type="InterPro" id="IPR019734">
    <property type="entry name" value="TPR_rpt"/>
</dbReference>
<dbReference type="SMART" id="SM00387">
    <property type="entry name" value="HATPase_c"/>
    <property type="match status" value="1"/>
</dbReference>
<evidence type="ECO:0000313" key="14">
    <source>
        <dbReference type="EMBL" id="TDO21307.1"/>
    </source>
</evidence>
<dbReference type="InterPro" id="IPR011712">
    <property type="entry name" value="Sig_transdc_His_kin_sub3_dim/P"/>
</dbReference>
<dbReference type="CDD" id="cd16917">
    <property type="entry name" value="HATPase_UhpB-NarQ-NarX-like"/>
    <property type="match status" value="1"/>
</dbReference>
<evidence type="ECO:0000256" key="6">
    <source>
        <dbReference type="ARBA" id="ARBA00022777"/>
    </source>
</evidence>
<feature type="repeat" description="TPR" evidence="9">
    <location>
        <begin position="239"/>
        <end position="272"/>
    </location>
</feature>
<comment type="caution">
    <text evidence="14">The sequence shown here is derived from an EMBL/GenBank/DDBJ whole genome shotgun (WGS) entry which is preliminary data.</text>
</comment>
<dbReference type="OrthoDB" id="9778366at2"/>
<sequence length="745" mass="84072">MAVVSLFLAFAPGIANAQNADAAKKVAAELQAEQNPKKKMGIYLQLLDAISDYDSVQTERYAKEAHQLALTLKDKKSDAEVYRQQGLMYKEFSNFPKALQLLNSALQLAQAVNDGILVGDIYNNISNVYVDTKNNQLADVYIDKALRAYQAENSEADIAMIYANMGSNNSRRGDYPKAIEYLLKSLAIRERLHNDKGIGSVAFNITLPYKFLKRYDEALKYNQLAIEKFTLLKNEGQLATAFAVRGSILRSLKKYDEAISYINKALPLFEKYKNNAGIRNANDNIGLLYAEKMDFTNALKHFQISKQVSVRLNDSYGIVSANVNIAQTALDKNDLPTMAAALDEAEPLAKKYDFKEDRAELYKLRMLYAIATSNQKAANQTFDQYLGLRDSLASTDVNKSISEMQTRYETEKKDAQIKLNLLQLNNQELSIQQKQSRLDKQDQALLINQLELKNQHQQIANQVLDNRQKAQSITYLKKQSRVQELELANQKLKIRQRNSVIAAIIILILAAVVLAYAYYRRYKLRQEARLQAEIYKQQEIETRSLFEGEQKERIRIARDLHDSIGQLLSVVKMNLSNLGSQHQEDPNLMHTIGLVDQTITEVRHISHNLIPEELNFGLFSALEDLAAKVSKAGSTQVVLDVPDEVRAHQFEKSNELSIYRIVQEALSNIVKHAQASVIELTVTQRPNVIIIAIKDNGSGFDIEQIKNSKGIGWKNIAARVNLLDGNLQVRSEKLTGTQIEITIPG</sequence>
<dbReference type="PANTHER" id="PTHR24421:SF10">
    <property type="entry name" value="NITRATE_NITRITE SENSOR PROTEIN NARQ"/>
    <property type="match status" value="1"/>
</dbReference>
<evidence type="ECO:0000313" key="15">
    <source>
        <dbReference type="Proteomes" id="UP000295499"/>
    </source>
</evidence>